<dbReference type="EMBL" id="CAIX01000038">
    <property type="protein sequence ID" value="CCI42753.1"/>
    <property type="molecule type" value="Genomic_DNA"/>
</dbReference>
<evidence type="ECO:0000313" key="2">
    <source>
        <dbReference type="Proteomes" id="UP000053237"/>
    </source>
</evidence>
<evidence type="ECO:0000313" key="1">
    <source>
        <dbReference type="EMBL" id="CCI42753.1"/>
    </source>
</evidence>
<keyword evidence="2" id="KW-1185">Reference proteome</keyword>
<sequence length="392" mass="44877">MQHEWDISSKILSQYADSYWRLTHNHSNALDDGSHNFQSTDYEDALSLSLSLSPFNDRCCPNEEHGQFASVSQQSEKSLIAYNPMYPNEGSSRNEDCLQIRKSSAREELPHELPIHNGWMQKYTSLWDPKQSDTIDTISIQQNLQPLVPLFVTYERDFTLDEAQTTDMLSTLCHQKVYGSKRIFIEPGLDTSCNARSDSYQYHMTPRWQTEQELLQEYDVNTESYRHQNAVRVRMSGTGDHPPSASMQWMPTTWSKCSVNSVGNSMMRKNKTWERDNMHTEASLSLFADSYQSRWPSNSSMKVIRQESVAPKELVGNQVDVKSMVVESGVMLLIARKELREVASIACSMVVDIDALCRAVAPELEVHLGYVQSMEDTEKQTKQITLFGDEKN</sequence>
<name>A0A024G7M6_9STRA</name>
<dbReference type="AlphaFoldDB" id="A0A024G7M6"/>
<comment type="caution">
    <text evidence="1">The sequence shown here is derived from an EMBL/GenBank/DDBJ whole genome shotgun (WGS) entry which is preliminary data.</text>
</comment>
<dbReference type="InParanoid" id="A0A024G7M6"/>
<dbReference type="Proteomes" id="UP000053237">
    <property type="component" value="Unassembled WGS sequence"/>
</dbReference>
<organism evidence="1 2">
    <name type="scientific">Albugo candida</name>
    <dbReference type="NCBI Taxonomy" id="65357"/>
    <lineage>
        <taxon>Eukaryota</taxon>
        <taxon>Sar</taxon>
        <taxon>Stramenopiles</taxon>
        <taxon>Oomycota</taxon>
        <taxon>Peronosporomycetes</taxon>
        <taxon>Albuginales</taxon>
        <taxon>Albuginaceae</taxon>
        <taxon>Albugo</taxon>
    </lineage>
</organism>
<gene>
    <name evidence="1" type="ORF">BN9_035370</name>
</gene>
<accession>A0A024G7M6</accession>
<proteinExistence type="predicted"/>
<protein>
    <submittedName>
        <fullName evidence="1">Uncharacterized protein</fullName>
    </submittedName>
</protein>
<reference evidence="1 2" key="1">
    <citation type="submission" date="2012-05" db="EMBL/GenBank/DDBJ databases">
        <title>Recombination and specialization in a pathogen metapopulation.</title>
        <authorList>
            <person name="Gardiner A."/>
            <person name="Kemen E."/>
            <person name="Schultz-Larsen T."/>
            <person name="MacLean D."/>
            <person name="Van Oosterhout C."/>
            <person name="Jones J.D.G."/>
        </authorList>
    </citation>
    <scope>NUCLEOTIDE SEQUENCE [LARGE SCALE GENOMIC DNA]</scope>
    <source>
        <strain evidence="1 2">Ac Nc2</strain>
    </source>
</reference>